<evidence type="ECO:0000256" key="1">
    <source>
        <dbReference type="ARBA" id="ARBA00008069"/>
    </source>
</evidence>
<name>E8UYR2_TERSS</name>
<dbReference type="PROSITE" id="PS00571">
    <property type="entry name" value="AMIDASES"/>
    <property type="match status" value="1"/>
</dbReference>
<accession>E8UYR2</accession>
<dbReference type="PANTHER" id="PTHR11895:SF151">
    <property type="entry name" value="GLUTAMYL-TRNA(GLN) AMIDOTRANSFERASE SUBUNIT A"/>
    <property type="match status" value="1"/>
</dbReference>
<dbReference type="InterPro" id="IPR036928">
    <property type="entry name" value="AS_sf"/>
</dbReference>
<dbReference type="InterPro" id="IPR020556">
    <property type="entry name" value="Amidase_CS"/>
</dbReference>
<feature type="active site" description="Charge relay system" evidence="10">
    <location>
        <position position="83"/>
    </location>
</feature>
<dbReference type="HAMAP" id="MF_00120">
    <property type="entry name" value="GatA"/>
    <property type="match status" value="1"/>
</dbReference>
<keyword evidence="7 10" id="KW-0067">ATP-binding</keyword>
<evidence type="ECO:0000313" key="12">
    <source>
        <dbReference type="EMBL" id="ADV84278.1"/>
    </source>
</evidence>
<dbReference type="AlphaFoldDB" id="E8UYR2"/>
<dbReference type="GO" id="GO:0006412">
    <property type="term" value="P:translation"/>
    <property type="evidence" value="ECO:0007669"/>
    <property type="project" value="UniProtKB-UniRule"/>
</dbReference>
<keyword evidence="6 10" id="KW-0547">Nucleotide-binding</keyword>
<evidence type="ECO:0000256" key="7">
    <source>
        <dbReference type="ARBA" id="ARBA00022840"/>
    </source>
</evidence>
<evidence type="ECO:0000256" key="2">
    <source>
        <dbReference type="ARBA" id="ARBA00011123"/>
    </source>
</evidence>
<evidence type="ECO:0000259" key="11">
    <source>
        <dbReference type="Pfam" id="PF01425"/>
    </source>
</evidence>
<dbReference type="GO" id="GO:0050567">
    <property type="term" value="F:glutaminyl-tRNA synthase (glutamine-hydrolyzing) activity"/>
    <property type="evidence" value="ECO:0007669"/>
    <property type="project" value="UniProtKB-UniRule"/>
</dbReference>
<comment type="function">
    <text evidence="10">Allows the formation of correctly charged Gln-tRNA(Gln) through the transamidation of misacylated Glu-tRNA(Gln) in organisms which lack glutaminyl-tRNA synthetase. The reaction takes place in the presence of glutamine and ATP through an activated gamma-phospho-Glu-tRNA(Gln).</text>
</comment>
<dbReference type="GO" id="GO:0016740">
    <property type="term" value="F:transferase activity"/>
    <property type="evidence" value="ECO:0007669"/>
    <property type="project" value="UniProtKB-KW"/>
</dbReference>
<evidence type="ECO:0000256" key="6">
    <source>
        <dbReference type="ARBA" id="ARBA00022741"/>
    </source>
</evidence>
<reference evidence="12 13" key="1">
    <citation type="journal article" date="2012" name="Stand. Genomic Sci.">
        <title>Complete genome sequence of Terriglobus saanensis type strain SP1PR4(T), an Acidobacteria from tundra soil.</title>
        <authorList>
            <person name="Rawat S.R."/>
            <person name="Mannisto M.K."/>
            <person name="Starovoytov V."/>
            <person name="Goodwin L."/>
            <person name="Nolan M."/>
            <person name="Hauser L."/>
            <person name="Land M."/>
            <person name="Davenport K.W."/>
            <person name="Woyke T."/>
            <person name="Haggblom M.M."/>
        </authorList>
    </citation>
    <scope>NUCLEOTIDE SEQUENCE</scope>
    <source>
        <strain evidence="13">ATCC BAA-1853 / DSM 23119 / SP1PR4</strain>
    </source>
</reference>
<evidence type="ECO:0000256" key="5">
    <source>
        <dbReference type="ARBA" id="ARBA00022598"/>
    </source>
</evidence>
<organism evidence="12 13">
    <name type="scientific">Terriglobus saanensis (strain ATCC BAA-1853 / DSM 23119 / SP1PR4)</name>
    <dbReference type="NCBI Taxonomy" id="401053"/>
    <lineage>
        <taxon>Bacteria</taxon>
        <taxon>Pseudomonadati</taxon>
        <taxon>Acidobacteriota</taxon>
        <taxon>Terriglobia</taxon>
        <taxon>Terriglobales</taxon>
        <taxon>Acidobacteriaceae</taxon>
        <taxon>Terriglobus</taxon>
    </lineage>
</organism>
<dbReference type="Pfam" id="PF01425">
    <property type="entry name" value="Amidase"/>
    <property type="match status" value="1"/>
</dbReference>
<keyword evidence="12" id="KW-0808">Transferase</keyword>
<gene>
    <name evidence="10" type="primary">gatA</name>
    <name evidence="12" type="ordered locus">AciPR4_3525</name>
</gene>
<dbReference type="PANTHER" id="PTHR11895">
    <property type="entry name" value="TRANSAMIDASE"/>
    <property type="match status" value="1"/>
</dbReference>
<evidence type="ECO:0000313" key="13">
    <source>
        <dbReference type="Proteomes" id="UP000006844"/>
    </source>
</evidence>
<protein>
    <recommendedName>
        <fullName evidence="4 10">Glutamyl-tRNA(Gln) amidotransferase subunit A</fullName>
        <shortName evidence="10">Glu-ADT subunit A</shortName>
        <ecNumber evidence="3 10">6.3.5.7</ecNumber>
    </recommendedName>
</protein>
<proteinExistence type="inferred from homology"/>
<dbReference type="OrthoDB" id="9811471at2"/>
<dbReference type="EC" id="6.3.5.7" evidence="3 10"/>
<comment type="subunit">
    <text evidence="2 10">Heterotrimer of A, B and C subunits.</text>
</comment>
<dbReference type="GO" id="GO:0005524">
    <property type="term" value="F:ATP binding"/>
    <property type="evidence" value="ECO:0007669"/>
    <property type="project" value="UniProtKB-KW"/>
</dbReference>
<dbReference type="KEGG" id="tsa:AciPR4_3525"/>
<dbReference type="EMBL" id="CP002467">
    <property type="protein sequence ID" value="ADV84278.1"/>
    <property type="molecule type" value="Genomic_DNA"/>
</dbReference>
<dbReference type="HOGENOM" id="CLU_009600_0_3_0"/>
<dbReference type="STRING" id="401053.AciPR4_3525"/>
<dbReference type="eggNOG" id="COG0154">
    <property type="taxonomic scope" value="Bacteria"/>
</dbReference>
<dbReference type="Proteomes" id="UP000006844">
    <property type="component" value="Chromosome"/>
</dbReference>
<dbReference type="NCBIfam" id="TIGR00132">
    <property type="entry name" value="gatA"/>
    <property type="match status" value="1"/>
</dbReference>
<evidence type="ECO:0000256" key="4">
    <source>
        <dbReference type="ARBA" id="ARBA00014428"/>
    </source>
</evidence>
<dbReference type="GO" id="GO:0030956">
    <property type="term" value="C:glutamyl-tRNA(Gln) amidotransferase complex"/>
    <property type="evidence" value="ECO:0007669"/>
    <property type="project" value="InterPro"/>
</dbReference>
<keyword evidence="13" id="KW-1185">Reference proteome</keyword>
<dbReference type="InterPro" id="IPR023631">
    <property type="entry name" value="Amidase_dom"/>
</dbReference>
<dbReference type="InterPro" id="IPR004412">
    <property type="entry name" value="GatA"/>
</dbReference>
<comment type="similarity">
    <text evidence="1 10">Belongs to the amidase family. GatA subfamily.</text>
</comment>
<feature type="domain" description="Amidase" evidence="11">
    <location>
        <begin position="42"/>
        <end position="471"/>
    </location>
</feature>
<dbReference type="RefSeq" id="WP_013570008.1">
    <property type="nucleotide sequence ID" value="NC_014963.1"/>
</dbReference>
<feature type="active site" description="Charge relay system" evidence="10">
    <location>
        <position position="158"/>
    </location>
</feature>
<dbReference type="InterPro" id="IPR000120">
    <property type="entry name" value="Amidase"/>
</dbReference>
<evidence type="ECO:0000256" key="9">
    <source>
        <dbReference type="ARBA" id="ARBA00047407"/>
    </source>
</evidence>
<evidence type="ECO:0000256" key="8">
    <source>
        <dbReference type="ARBA" id="ARBA00022917"/>
    </source>
</evidence>
<dbReference type="SUPFAM" id="SSF75304">
    <property type="entry name" value="Amidase signature (AS) enzymes"/>
    <property type="match status" value="1"/>
</dbReference>
<keyword evidence="5 10" id="KW-0436">Ligase</keyword>
<dbReference type="Gene3D" id="3.90.1300.10">
    <property type="entry name" value="Amidase signature (AS) domain"/>
    <property type="match status" value="1"/>
</dbReference>
<feature type="active site" description="Acyl-ester intermediate" evidence="10">
    <location>
        <position position="182"/>
    </location>
</feature>
<evidence type="ECO:0000256" key="3">
    <source>
        <dbReference type="ARBA" id="ARBA00012739"/>
    </source>
</evidence>
<sequence>MNLKTLTIDVTLAALRSGETTASALAQLHFDKIKTEDQVPGKEINSFLSLAEERAMQQAEKIDGMLKAGENLPVLAGVPIGIKDVLTMQGAPSTAGSKILKNYHPPYDATAVRKLEAAGAVLLGKLNCDEFAMGGSNENSAYGPVRNPRALDRVPGGSSGGSAAAVAAGFCVASLGTDTGGSVRQPAAFCGVTGLLPTYGRISRYGLIAFASSLDRVGPVTRSVRDTATMLSVLSGPDPMDATASQTPVEDYVAATKAPVAGLKIGIPAEYFGEGLEPEIRAAVERTLDQLKAAGCTTHPISLAHTKYAVPTYYVLATAEASSNLSRFDGVRFGHRVDHPKNLSELYKESREEGFGPEVKRRILLGTYSLSSGYYDAYYRKAQQVRTLLARDFLAAFAEVDAIVTPITPTPPWKLGEKTEDPLSMYLADIYTVAASLAGISGISVPVGETAEHLPIGVQVLAGHFQEAKLLRVAQAIEDAKK</sequence>
<keyword evidence="8 10" id="KW-0648">Protein biosynthesis</keyword>
<evidence type="ECO:0000256" key="10">
    <source>
        <dbReference type="HAMAP-Rule" id="MF_00120"/>
    </source>
</evidence>
<comment type="catalytic activity">
    <reaction evidence="9 10">
        <text>L-glutamyl-tRNA(Gln) + L-glutamine + ATP + H2O = L-glutaminyl-tRNA(Gln) + L-glutamate + ADP + phosphate + H(+)</text>
        <dbReference type="Rhea" id="RHEA:17521"/>
        <dbReference type="Rhea" id="RHEA-COMP:9681"/>
        <dbReference type="Rhea" id="RHEA-COMP:9684"/>
        <dbReference type="ChEBI" id="CHEBI:15377"/>
        <dbReference type="ChEBI" id="CHEBI:15378"/>
        <dbReference type="ChEBI" id="CHEBI:29985"/>
        <dbReference type="ChEBI" id="CHEBI:30616"/>
        <dbReference type="ChEBI" id="CHEBI:43474"/>
        <dbReference type="ChEBI" id="CHEBI:58359"/>
        <dbReference type="ChEBI" id="CHEBI:78520"/>
        <dbReference type="ChEBI" id="CHEBI:78521"/>
        <dbReference type="ChEBI" id="CHEBI:456216"/>
        <dbReference type="EC" id="6.3.5.7"/>
    </reaction>
</comment>